<gene>
    <name evidence="1" type="ORF">DIABBA_LOCUS10550</name>
</gene>
<dbReference type="AlphaFoldDB" id="A0A9N9T6Q6"/>
<name>A0A9N9T6Q6_DIABA</name>
<keyword evidence="2" id="KW-1185">Reference proteome</keyword>
<dbReference type="InterPro" id="IPR036179">
    <property type="entry name" value="Ig-like_dom_sf"/>
</dbReference>
<dbReference type="Proteomes" id="UP001153709">
    <property type="component" value="Chromosome 7"/>
</dbReference>
<dbReference type="PANTHER" id="PTHR23278">
    <property type="entry name" value="SIDESTEP PROTEIN"/>
    <property type="match status" value="1"/>
</dbReference>
<sequence>MRNFDVRARQFNQAKLWSSPEMFGPRAFFRAATDPAALVIDNIKLADEGVYRCRVDFKNSPTRNSKVNFTVIELQHRVTSQSALTFFGPSLVQKFSSVPLTSQISKIGP</sequence>
<protein>
    <recommendedName>
        <fullName evidence="3">Ig-like domain-containing protein</fullName>
    </recommendedName>
</protein>
<dbReference type="SUPFAM" id="SSF48726">
    <property type="entry name" value="Immunoglobulin"/>
    <property type="match status" value="1"/>
</dbReference>
<evidence type="ECO:0000313" key="1">
    <source>
        <dbReference type="EMBL" id="CAG9837582.1"/>
    </source>
</evidence>
<organism evidence="1 2">
    <name type="scientific">Diabrotica balteata</name>
    <name type="common">Banded cucumber beetle</name>
    <dbReference type="NCBI Taxonomy" id="107213"/>
    <lineage>
        <taxon>Eukaryota</taxon>
        <taxon>Metazoa</taxon>
        <taxon>Ecdysozoa</taxon>
        <taxon>Arthropoda</taxon>
        <taxon>Hexapoda</taxon>
        <taxon>Insecta</taxon>
        <taxon>Pterygota</taxon>
        <taxon>Neoptera</taxon>
        <taxon>Endopterygota</taxon>
        <taxon>Coleoptera</taxon>
        <taxon>Polyphaga</taxon>
        <taxon>Cucujiformia</taxon>
        <taxon>Chrysomeloidea</taxon>
        <taxon>Chrysomelidae</taxon>
        <taxon>Galerucinae</taxon>
        <taxon>Diabroticina</taxon>
        <taxon>Diabroticites</taxon>
        <taxon>Diabrotica</taxon>
    </lineage>
</organism>
<proteinExistence type="predicted"/>
<evidence type="ECO:0008006" key="3">
    <source>
        <dbReference type="Google" id="ProtNLM"/>
    </source>
</evidence>
<dbReference type="EMBL" id="OU898282">
    <property type="protein sequence ID" value="CAG9837582.1"/>
    <property type="molecule type" value="Genomic_DNA"/>
</dbReference>
<dbReference type="PANTHER" id="PTHR23278:SF28">
    <property type="entry name" value="SIDESTEP IV, ISOFORM C"/>
    <property type="match status" value="1"/>
</dbReference>
<accession>A0A9N9T6Q6</accession>
<dbReference type="Gene3D" id="2.60.40.10">
    <property type="entry name" value="Immunoglobulins"/>
    <property type="match status" value="1"/>
</dbReference>
<dbReference type="OrthoDB" id="6431884at2759"/>
<dbReference type="InterPro" id="IPR013783">
    <property type="entry name" value="Ig-like_fold"/>
</dbReference>
<evidence type="ECO:0000313" key="2">
    <source>
        <dbReference type="Proteomes" id="UP001153709"/>
    </source>
</evidence>
<reference evidence="1" key="1">
    <citation type="submission" date="2022-01" db="EMBL/GenBank/DDBJ databases">
        <authorList>
            <person name="King R."/>
        </authorList>
    </citation>
    <scope>NUCLEOTIDE SEQUENCE</scope>
</reference>